<sequence>MSSCDEREMCDARSDALATGGTRAPGGKALEAWVVEDEALAWTARHWARTMGVGARASQVASTFGNEVTSKSSSDKDVFDSEDCLQVESSKFEYFYDNEYDVENSQLYENAVDGGEDYESDELQSLSGSSDKDETGGERVKYPYFNAKVDMVDL</sequence>
<organism evidence="2 3">
    <name type="scientific">Ilex paraguariensis</name>
    <name type="common">yerba mate</name>
    <dbReference type="NCBI Taxonomy" id="185542"/>
    <lineage>
        <taxon>Eukaryota</taxon>
        <taxon>Viridiplantae</taxon>
        <taxon>Streptophyta</taxon>
        <taxon>Embryophyta</taxon>
        <taxon>Tracheophyta</taxon>
        <taxon>Spermatophyta</taxon>
        <taxon>Magnoliopsida</taxon>
        <taxon>eudicotyledons</taxon>
        <taxon>Gunneridae</taxon>
        <taxon>Pentapetalae</taxon>
        <taxon>asterids</taxon>
        <taxon>campanulids</taxon>
        <taxon>Aquifoliales</taxon>
        <taxon>Aquifoliaceae</taxon>
        <taxon>Ilex</taxon>
    </lineage>
</organism>
<evidence type="ECO:0000256" key="1">
    <source>
        <dbReference type="SAM" id="MobiDB-lite"/>
    </source>
</evidence>
<feature type="compositionally biased region" description="Basic and acidic residues" evidence="1">
    <location>
        <begin position="130"/>
        <end position="139"/>
    </location>
</feature>
<dbReference type="Proteomes" id="UP001642360">
    <property type="component" value="Unassembled WGS sequence"/>
</dbReference>
<evidence type="ECO:0000313" key="2">
    <source>
        <dbReference type="EMBL" id="CAK9142657.1"/>
    </source>
</evidence>
<accession>A0ABC8RD15</accession>
<comment type="caution">
    <text evidence="2">The sequence shown here is derived from an EMBL/GenBank/DDBJ whole genome shotgun (WGS) entry which is preliminary data.</text>
</comment>
<keyword evidence="3" id="KW-1185">Reference proteome</keyword>
<evidence type="ECO:0000313" key="3">
    <source>
        <dbReference type="Proteomes" id="UP001642360"/>
    </source>
</evidence>
<name>A0ABC8RD15_9AQUA</name>
<protein>
    <submittedName>
        <fullName evidence="2">Uncharacterized protein</fullName>
    </submittedName>
</protein>
<proteinExistence type="predicted"/>
<dbReference type="EMBL" id="CAUOFW020001241">
    <property type="protein sequence ID" value="CAK9142657.1"/>
    <property type="molecule type" value="Genomic_DNA"/>
</dbReference>
<feature type="region of interest" description="Disordered" evidence="1">
    <location>
        <begin position="112"/>
        <end position="139"/>
    </location>
</feature>
<gene>
    <name evidence="2" type="ORF">ILEXP_LOCUS10337</name>
</gene>
<dbReference type="AlphaFoldDB" id="A0ABC8RD15"/>
<reference evidence="2 3" key="1">
    <citation type="submission" date="2024-02" db="EMBL/GenBank/DDBJ databases">
        <authorList>
            <person name="Vignale AGUSTIN F."/>
            <person name="Sosa J E."/>
            <person name="Modenutti C."/>
        </authorList>
    </citation>
    <scope>NUCLEOTIDE SEQUENCE [LARGE SCALE GENOMIC DNA]</scope>
</reference>